<dbReference type="PROSITE" id="PS51286">
    <property type="entry name" value="RAP"/>
    <property type="match status" value="1"/>
</dbReference>
<dbReference type="PANTHER" id="PTHR21228">
    <property type="entry name" value="FAST LEU-RICH DOMAIN-CONTAINING"/>
    <property type="match status" value="1"/>
</dbReference>
<name>A0A7S3JV57_9STRA</name>
<dbReference type="EMBL" id="HBIJ01009583">
    <property type="protein sequence ID" value="CAE0365992.1"/>
    <property type="molecule type" value="Transcribed_RNA"/>
</dbReference>
<proteinExistence type="predicted"/>
<dbReference type="GO" id="GO:0005759">
    <property type="term" value="C:mitochondrial matrix"/>
    <property type="evidence" value="ECO:0007669"/>
    <property type="project" value="TreeGrafter"/>
</dbReference>
<organism evidence="3">
    <name type="scientific">Aureoumbra lagunensis</name>
    <dbReference type="NCBI Taxonomy" id="44058"/>
    <lineage>
        <taxon>Eukaryota</taxon>
        <taxon>Sar</taxon>
        <taxon>Stramenopiles</taxon>
        <taxon>Ochrophyta</taxon>
        <taxon>Pelagophyceae</taxon>
        <taxon>Pelagomonadales</taxon>
        <taxon>Aureoumbra</taxon>
    </lineage>
</organism>
<dbReference type="Pfam" id="PF26188">
    <property type="entry name" value="RESC6"/>
    <property type="match status" value="2"/>
</dbReference>
<feature type="compositionally biased region" description="Basic and acidic residues" evidence="1">
    <location>
        <begin position="9"/>
        <end position="36"/>
    </location>
</feature>
<feature type="compositionally biased region" description="Polar residues" evidence="1">
    <location>
        <begin position="211"/>
        <end position="221"/>
    </location>
</feature>
<dbReference type="Pfam" id="PF08373">
    <property type="entry name" value="RAP"/>
    <property type="match status" value="1"/>
</dbReference>
<feature type="region of interest" description="Disordered" evidence="1">
    <location>
        <begin position="1"/>
        <end position="64"/>
    </location>
</feature>
<dbReference type="InterPro" id="IPR013584">
    <property type="entry name" value="RAP"/>
</dbReference>
<dbReference type="GO" id="GO:0000963">
    <property type="term" value="P:mitochondrial RNA processing"/>
    <property type="evidence" value="ECO:0007669"/>
    <property type="project" value="TreeGrafter"/>
</dbReference>
<feature type="region of interest" description="Disordered" evidence="1">
    <location>
        <begin position="83"/>
        <end position="105"/>
    </location>
</feature>
<sequence length="1020" mass="115719">MSSRGRAAYNEHEWRQYRREPVEENAHYYPDHRGESLQHGVYSSYESYSQPPDESSFRREQNDNYDFQDGYRFERLEPWDQYNDHRTPHEAAPMQQHESRDYYRSSNRYHERYPSFRQDDHYHEADEYYHDPHSRDRANLISWRQNDTQRQRSRSRRRDDVPLSTPRGNVRDNESPRNQSSKRYRFENNDQQAPPRRRQSAVEVISRESTSRVSDINTSHPTNSTIDAHLLQQIHWNKAMISEKNATAESVLSLFAAEGDRFEARNLATAAHRAAKYARSERIRLEKDDRMLKLAEACQKQIHEFEPQGLANIAWAYAITNICVPDLYIAIAGVAQKKIHKFNPQEISTTAWAFVSAHVSAPDLLKLFTDQALFNLEAFTKNPQTVTNLLWAVSSAGIHAPNFFQQIARTILPKLEQYNIQQLAKCAWAFATVRIEDVDLYHKIADMALRIGLKSLNAENLANMAMAFASVGIHEPDLINSIAQIALTKLNDFTPNDFSNIAWAFASISMDNVDNNQMYACLEKMCSVCQNQLNQFSLEALENLIWAASNLRIQAPSFYSAFAATSMTKLIDFSSQALADTARAFAQADVDESTFFLAIIGIALTKMNDFTPRALADMAWAFSSVENDAILKAIQNTALAKLVKFSPQALADIAFAFANAGIEDTTFFLAISGIALTKLSEFTPDALANLAWSFARVNIRNIAFFKAIADEALPNFGEFCPQSLASIAWAFATLNIQAPWTFSFFCALAKAAVITFHDFMPQDFADVAWALACAGIYLPDFFKGIADATLNILDDFAPQALTNMIWAFAVVDMQIPTFFNSVSVIICSKLDSFSPNNVATIAWAFAVICYSNPKFFSDLLGGILSKEDQLNADDESQLYLVSLYFQNEFSDQQFPLAHLQERLESAYQPEDIHSDSHFDDVATTLNRIGWSHQPQFISPEGILLHLAQPEAKKAIQCDGVSNLCKCLDGFVQNGSTRFKSRLLRQCGWTLLHLPFNEWEQLTNTAAKDAYLQEKLRQLSF</sequence>
<evidence type="ECO:0000256" key="1">
    <source>
        <dbReference type="SAM" id="MobiDB-lite"/>
    </source>
</evidence>
<dbReference type="PANTHER" id="PTHR21228:SF40">
    <property type="entry name" value="LD45607P"/>
    <property type="match status" value="1"/>
</dbReference>
<dbReference type="InterPro" id="IPR050870">
    <property type="entry name" value="FAST_kinase"/>
</dbReference>
<dbReference type="GO" id="GO:0044528">
    <property type="term" value="P:regulation of mitochondrial mRNA stability"/>
    <property type="evidence" value="ECO:0007669"/>
    <property type="project" value="TreeGrafter"/>
</dbReference>
<evidence type="ECO:0000313" key="3">
    <source>
        <dbReference type="EMBL" id="CAE0365992.1"/>
    </source>
</evidence>
<dbReference type="SMART" id="SM00952">
    <property type="entry name" value="RAP"/>
    <property type="match status" value="1"/>
</dbReference>
<reference evidence="3" key="1">
    <citation type="submission" date="2021-01" db="EMBL/GenBank/DDBJ databases">
        <authorList>
            <person name="Corre E."/>
            <person name="Pelletier E."/>
            <person name="Niang G."/>
            <person name="Scheremetjew M."/>
            <person name="Finn R."/>
            <person name="Kale V."/>
            <person name="Holt S."/>
            <person name="Cochrane G."/>
            <person name="Meng A."/>
            <person name="Brown T."/>
            <person name="Cohen L."/>
        </authorList>
    </citation>
    <scope>NUCLEOTIDE SEQUENCE</scope>
    <source>
        <strain evidence="3">CCMP1510</strain>
    </source>
</reference>
<dbReference type="GO" id="GO:0035770">
    <property type="term" value="C:ribonucleoprotein granule"/>
    <property type="evidence" value="ECO:0007669"/>
    <property type="project" value="TreeGrafter"/>
</dbReference>
<gene>
    <name evidence="3" type="ORF">ALAG00032_LOCUS6736</name>
</gene>
<protein>
    <recommendedName>
        <fullName evidence="2">RAP domain-containing protein</fullName>
    </recommendedName>
</protein>
<feature type="region of interest" description="Disordered" evidence="1">
    <location>
        <begin position="139"/>
        <end position="221"/>
    </location>
</feature>
<dbReference type="InterPro" id="IPR058917">
    <property type="entry name" value="RESC6_dom"/>
</dbReference>
<feature type="compositionally biased region" description="Polar residues" evidence="1">
    <location>
        <begin position="44"/>
        <end position="53"/>
    </location>
</feature>
<accession>A0A7S3JV57</accession>
<dbReference type="GO" id="GO:0003723">
    <property type="term" value="F:RNA binding"/>
    <property type="evidence" value="ECO:0007669"/>
    <property type="project" value="TreeGrafter"/>
</dbReference>
<dbReference type="AlphaFoldDB" id="A0A7S3JV57"/>
<feature type="domain" description="RAP" evidence="2">
    <location>
        <begin position="953"/>
        <end position="1013"/>
    </location>
</feature>
<dbReference type="SUPFAM" id="SSF48371">
    <property type="entry name" value="ARM repeat"/>
    <property type="match status" value="1"/>
</dbReference>
<dbReference type="InterPro" id="IPR016024">
    <property type="entry name" value="ARM-type_fold"/>
</dbReference>
<evidence type="ECO:0000259" key="2">
    <source>
        <dbReference type="PROSITE" id="PS51286"/>
    </source>
</evidence>